<comment type="caution">
    <text evidence="1">The sequence shown here is derived from an EMBL/GenBank/DDBJ whole genome shotgun (WGS) entry which is preliminary data.</text>
</comment>
<organism evidence="1 2">
    <name type="scientific">Rheinheimera nanhaiensis E407-8</name>
    <dbReference type="NCBI Taxonomy" id="562729"/>
    <lineage>
        <taxon>Bacteria</taxon>
        <taxon>Pseudomonadati</taxon>
        <taxon>Pseudomonadota</taxon>
        <taxon>Gammaproteobacteria</taxon>
        <taxon>Chromatiales</taxon>
        <taxon>Chromatiaceae</taxon>
        <taxon>Rheinheimera</taxon>
    </lineage>
</organism>
<dbReference type="AlphaFoldDB" id="I1DSV9"/>
<gene>
    <name evidence="1" type="ORF">RNAN_0100</name>
</gene>
<dbReference type="STRING" id="562729.RNAN_0100"/>
<accession>I1DSV9</accession>
<reference evidence="1 2" key="1">
    <citation type="journal article" date="2012" name="J. Bacteriol.">
        <title>Genome Sequence of the Protease-Producing Bacterium Rheinheimera nanhaiensis E407-8T, Isolated from Deep-Sea Sediment of the South China Sea.</title>
        <authorList>
            <person name="Zhang X.-Y."/>
            <person name="Zhang Y.-J."/>
            <person name="Qin Q.-L."/>
            <person name="Xie B.-B."/>
            <person name="Chen X.-L."/>
            <person name="Zhou B.-C."/>
            <person name="Zhang Y.-Z."/>
        </authorList>
    </citation>
    <scope>NUCLEOTIDE SEQUENCE [LARGE SCALE GENOMIC DNA]</scope>
    <source>
        <strain evidence="1 2">E407-8</strain>
    </source>
</reference>
<evidence type="ECO:0000313" key="2">
    <source>
        <dbReference type="Proteomes" id="UP000004374"/>
    </source>
</evidence>
<dbReference type="Proteomes" id="UP000004374">
    <property type="component" value="Unassembled WGS sequence"/>
</dbReference>
<sequence length="292" mass="33186">MNLSSKSLEKLRELINEETEYRSGPKLVQFFNSLGFQDSYCQGFPSRWMYTDQRLEEINGSPELDKCIRAVFNPANFIGKLADLDAHITSFNQFLTFDKWKVVRNGADINFQRLEKVEIDEPAPDVKAETEDEFLRREFTSVSVSKLGLEGTVSGVLDQRIREIEKCFFGKAYLAVILMAGSTLEGALLGLANNHPKSFNLAKAAPKDGAGKVKQFHEWTLSAFIDVAHELRIVQHDTQRFSHTLRDFRNYIHPFQQMSSGFSPTEHTAKLCLQVLKAAIYELGENLGRVRT</sequence>
<evidence type="ECO:0008006" key="3">
    <source>
        <dbReference type="Google" id="ProtNLM"/>
    </source>
</evidence>
<evidence type="ECO:0000313" key="1">
    <source>
        <dbReference type="EMBL" id="GAB57137.1"/>
    </source>
</evidence>
<name>I1DSV9_9GAMM</name>
<dbReference type="OrthoDB" id="3837964at2"/>
<keyword evidence="2" id="KW-1185">Reference proteome</keyword>
<dbReference type="EMBL" id="BAFK01000001">
    <property type="protein sequence ID" value="GAB57137.1"/>
    <property type="molecule type" value="Genomic_DNA"/>
</dbReference>
<proteinExistence type="predicted"/>
<dbReference type="RefSeq" id="WP_008217627.1">
    <property type="nucleotide sequence ID" value="NZ_BAFK01000001.1"/>
</dbReference>
<protein>
    <recommendedName>
        <fullName evidence="3">HEPN domain-containing protein</fullName>
    </recommendedName>
</protein>